<keyword evidence="1 3" id="KW-0808">Transferase</keyword>
<reference evidence="3" key="1">
    <citation type="submission" date="2021-12" db="EMBL/GenBank/DDBJ databases">
        <title>Description of Gramella crocea sp. nov., a new bacterium isolated from activated sludge.</title>
        <authorList>
            <person name="Zhang X."/>
        </authorList>
    </citation>
    <scope>NUCLEOTIDE SEQUENCE</scope>
    <source>
        <strain evidence="3">YB25</strain>
    </source>
</reference>
<name>A0A9X1UY80_9FLAO</name>
<evidence type="ECO:0000259" key="2">
    <source>
        <dbReference type="Pfam" id="PF01648"/>
    </source>
</evidence>
<organism evidence="3 4">
    <name type="scientific">Christiangramia crocea</name>
    <dbReference type="NCBI Taxonomy" id="2904124"/>
    <lineage>
        <taxon>Bacteria</taxon>
        <taxon>Pseudomonadati</taxon>
        <taxon>Bacteroidota</taxon>
        <taxon>Flavobacteriia</taxon>
        <taxon>Flavobacteriales</taxon>
        <taxon>Flavobacteriaceae</taxon>
        <taxon>Christiangramia</taxon>
    </lineage>
</organism>
<dbReference type="AlphaFoldDB" id="A0A9X1UY80"/>
<dbReference type="InterPro" id="IPR037143">
    <property type="entry name" value="4-PPantetheinyl_Trfase_dom_sf"/>
</dbReference>
<keyword evidence="4" id="KW-1185">Reference proteome</keyword>
<accession>A0A9X1UY80</accession>
<dbReference type="Proteomes" id="UP001139344">
    <property type="component" value="Unassembled WGS sequence"/>
</dbReference>
<dbReference type="GO" id="GO:0000287">
    <property type="term" value="F:magnesium ion binding"/>
    <property type="evidence" value="ECO:0007669"/>
    <property type="project" value="InterPro"/>
</dbReference>
<dbReference type="Pfam" id="PF01648">
    <property type="entry name" value="ACPS"/>
    <property type="match status" value="1"/>
</dbReference>
<dbReference type="EMBL" id="JAJSON010000025">
    <property type="protein sequence ID" value="MCG9972355.1"/>
    <property type="molecule type" value="Genomic_DNA"/>
</dbReference>
<gene>
    <name evidence="3" type="ORF">LU635_11965</name>
</gene>
<sequence>MIGNDIIDLKVSLPERKSENSRFMDKVFSKKERSFIENSEDGEMILWLMWSMKEAAYKAHQRNFGLSRALNPLSFSCALNLSERSATVLCDRHIYSIVSEVKSQYIHSYTCREAVFQKVFVKPGMNKEHLLEEIGAVVNLHGTALHIEKDSEGIPSLSFHNSTKKLPFSLSHHGNFTALAIPLINC</sequence>
<dbReference type="Gene3D" id="3.90.470.20">
    <property type="entry name" value="4'-phosphopantetheinyl transferase domain"/>
    <property type="match status" value="1"/>
</dbReference>
<comment type="caution">
    <text evidence="3">The sequence shown here is derived from an EMBL/GenBank/DDBJ whole genome shotgun (WGS) entry which is preliminary data.</text>
</comment>
<dbReference type="RefSeq" id="WP_240099532.1">
    <property type="nucleotide sequence ID" value="NZ_JAJSON010000025.1"/>
</dbReference>
<protein>
    <submittedName>
        <fullName evidence="3">4'-phosphopantetheinyl transferase superfamily protein</fullName>
    </submittedName>
</protein>
<dbReference type="GO" id="GO:0008897">
    <property type="term" value="F:holo-[acyl-carrier-protein] synthase activity"/>
    <property type="evidence" value="ECO:0007669"/>
    <property type="project" value="InterPro"/>
</dbReference>
<evidence type="ECO:0000256" key="1">
    <source>
        <dbReference type="ARBA" id="ARBA00022679"/>
    </source>
</evidence>
<dbReference type="SUPFAM" id="SSF56214">
    <property type="entry name" value="4'-phosphopantetheinyl transferase"/>
    <property type="match status" value="1"/>
</dbReference>
<evidence type="ECO:0000313" key="3">
    <source>
        <dbReference type="EMBL" id="MCG9972355.1"/>
    </source>
</evidence>
<proteinExistence type="predicted"/>
<dbReference type="InterPro" id="IPR008278">
    <property type="entry name" value="4-PPantetheinyl_Trfase_dom"/>
</dbReference>
<feature type="domain" description="4'-phosphopantetheinyl transferase" evidence="2">
    <location>
        <begin position="2"/>
        <end position="97"/>
    </location>
</feature>
<evidence type="ECO:0000313" key="4">
    <source>
        <dbReference type="Proteomes" id="UP001139344"/>
    </source>
</evidence>